<dbReference type="CDD" id="cd01011">
    <property type="entry name" value="nicotinamidase"/>
    <property type="match status" value="1"/>
</dbReference>
<dbReference type="PANTHER" id="PTHR11080:SF2">
    <property type="entry name" value="LD05707P"/>
    <property type="match status" value="1"/>
</dbReference>
<gene>
    <name evidence="9" type="primary">pncA</name>
    <name evidence="9" type="ORF">NFI88_16700</name>
</gene>
<comment type="pathway">
    <text evidence="5">Cofactor biosynthesis; nicotinate biosynthesis; nicotinate from nicotinamide: step 1/1.</text>
</comment>
<dbReference type="EMBL" id="JAMZEJ010000012">
    <property type="protein sequence ID" value="MCQ8242474.1"/>
    <property type="molecule type" value="Genomic_DNA"/>
</dbReference>
<evidence type="ECO:0000256" key="5">
    <source>
        <dbReference type="ARBA" id="ARBA00037900"/>
    </source>
</evidence>
<keyword evidence="4 9" id="KW-0378">Hydrolase</keyword>
<sequence>MTRIAVDQNKDMLGVIDVQPTFMEGGELPVPDGAAVVPVINRLLHHRFRNAFATQDWHPPHHSSFASRHPGREPYEQLAMPYGPQILWPDHAIQNTPGAALHPALDQHRIEIIIRKGWRPEIDSYSAFLENDGRTSTGLKGILRDRSIERLFLAGLAADFCVAWSARHAVEFGFQVFVILDGVRGIGLPTPDGADTIIEAHAELHRLGVRFIRSDDLDGY</sequence>
<proteinExistence type="inferred from homology"/>
<accession>A0ABT1W3A6</accession>
<dbReference type="SUPFAM" id="SSF52499">
    <property type="entry name" value="Isochorismatase-like hydrolases"/>
    <property type="match status" value="1"/>
</dbReference>
<keyword evidence="10" id="KW-1185">Reference proteome</keyword>
<dbReference type="PANTHER" id="PTHR11080">
    <property type="entry name" value="PYRAZINAMIDASE/NICOTINAMIDASE"/>
    <property type="match status" value="1"/>
</dbReference>
<dbReference type="RefSeq" id="WP_422921234.1">
    <property type="nucleotide sequence ID" value="NZ_JAMZEJ010000012.1"/>
</dbReference>
<dbReference type="NCBIfam" id="NF008623">
    <property type="entry name" value="PRK11609.1"/>
    <property type="match status" value="1"/>
</dbReference>
<name>A0ABT1W3A6_9PROT</name>
<evidence type="ECO:0000256" key="6">
    <source>
        <dbReference type="ARBA" id="ARBA00039017"/>
    </source>
</evidence>
<feature type="domain" description="Isochorismatase-like" evidence="8">
    <location>
        <begin position="15"/>
        <end position="185"/>
    </location>
</feature>
<comment type="similarity">
    <text evidence="1">Belongs to the isochorismatase family.</text>
</comment>
<keyword evidence="3" id="KW-0479">Metal-binding</keyword>
<reference evidence="9 10" key="1">
    <citation type="submission" date="2022-06" db="EMBL/GenBank/DDBJ databases">
        <title>Rhizosaccharibacter gen. nov. sp. nov. KSS12, endophytic bacteria isolated from sugarcane.</title>
        <authorList>
            <person name="Pitiwittayakul N."/>
        </authorList>
    </citation>
    <scope>NUCLEOTIDE SEQUENCE [LARGE SCALE GENOMIC DNA]</scope>
    <source>
        <strain evidence="9 10">KSS12</strain>
    </source>
</reference>
<evidence type="ECO:0000256" key="7">
    <source>
        <dbReference type="ARBA" id="ARBA00043224"/>
    </source>
</evidence>
<protein>
    <recommendedName>
        <fullName evidence="6">nicotinamidase</fullName>
        <ecNumber evidence="6">3.5.1.19</ecNumber>
    </recommendedName>
    <alternativeName>
        <fullName evidence="7">Nicotinamide deamidase</fullName>
    </alternativeName>
</protein>
<dbReference type="EC" id="3.5.1.19" evidence="6"/>
<evidence type="ECO:0000256" key="2">
    <source>
        <dbReference type="ARBA" id="ARBA00022642"/>
    </source>
</evidence>
<organism evidence="9 10">
    <name type="scientific">Rhizosaccharibacter radicis</name>
    <dbReference type="NCBI Taxonomy" id="2782605"/>
    <lineage>
        <taxon>Bacteria</taxon>
        <taxon>Pseudomonadati</taxon>
        <taxon>Pseudomonadota</taxon>
        <taxon>Alphaproteobacteria</taxon>
        <taxon>Acetobacterales</taxon>
        <taxon>Acetobacteraceae</taxon>
        <taxon>Rhizosaccharibacter</taxon>
    </lineage>
</organism>
<keyword evidence="2" id="KW-0662">Pyridine nucleotide biosynthesis</keyword>
<evidence type="ECO:0000313" key="10">
    <source>
        <dbReference type="Proteomes" id="UP001524547"/>
    </source>
</evidence>
<evidence type="ECO:0000313" key="9">
    <source>
        <dbReference type="EMBL" id="MCQ8242474.1"/>
    </source>
</evidence>
<evidence type="ECO:0000256" key="4">
    <source>
        <dbReference type="ARBA" id="ARBA00022801"/>
    </source>
</evidence>
<comment type="caution">
    <text evidence="9">The sequence shown here is derived from an EMBL/GenBank/DDBJ whole genome shotgun (WGS) entry which is preliminary data.</text>
</comment>
<evidence type="ECO:0000256" key="3">
    <source>
        <dbReference type="ARBA" id="ARBA00022723"/>
    </source>
</evidence>
<dbReference type="InterPro" id="IPR052347">
    <property type="entry name" value="Isochorismatase_Nicotinamidase"/>
</dbReference>
<dbReference type="InterPro" id="IPR000868">
    <property type="entry name" value="Isochorismatase-like_dom"/>
</dbReference>
<dbReference type="Pfam" id="PF00857">
    <property type="entry name" value="Isochorismatase"/>
    <property type="match status" value="1"/>
</dbReference>
<dbReference type="Gene3D" id="3.40.50.850">
    <property type="entry name" value="Isochorismatase-like"/>
    <property type="match status" value="1"/>
</dbReference>
<evidence type="ECO:0000259" key="8">
    <source>
        <dbReference type="Pfam" id="PF00857"/>
    </source>
</evidence>
<dbReference type="Proteomes" id="UP001524547">
    <property type="component" value="Unassembled WGS sequence"/>
</dbReference>
<dbReference type="GO" id="GO:0008936">
    <property type="term" value="F:nicotinamidase activity"/>
    <property type="evidence" value="ECO:0007669"/>
    <property type="project" value="UniProtKB-EC"/>
</dbReference>
<dbReference type="InterPro" id="IPR036380">
    <property type="entry name" value="Isochorismatase-like_sf"/>
</dbReference>
<evidence type="ECO:0000256" key="1">
    <source>
        <dbReference type="ARBA" id="ARBA00006336"/>
    </source>
</evidence>